<organism evidence="1 2">
    <name type="scientific">Gloeomargarita lithophora Alchichica-D10</name>
    <dbReference type="NCBI Taxonomy" id="1188229"/>
    <lineage>
        <taxon>Bacteria</taxon>
        <taxon>Bacillati</taxon>
        <taxon>Cyanobacteriota</taxon>
        <taxon>Cyanophyceae</taxon>
        <taxon>Gloeomargaritales</taxon>
        <taxon>Gloeomargaritaceae</taxon>
        <taxon>Gloeomargarita</taxon>
    </lineage>
</organism>
<evidence type="ECO:0000313" key="1">
    <source>
        <dbReference type="EMBL" id="APB33805.1"/>
    </source>
</evidence>
<accession>A0A1J0ACZ4</accession>
<dbReference type="STRING" id="1188229.GlitD10_1483"/>
<sequence>MVVKRPIVLGILGVGAAVGLGLGLTNPSEQEFIGFAFVTLRQELCPRLPDILKEATESQEIPQFLTTYLNQSCSDILTAIRGTTEDFLRRNTRVQNYVLFSLYTTDLFGSKYRTIGIARQFITIPEK</sequence>
<dbReference type="Proteomes" id="UP000180235">
    <property type="component" value="Chromosome"/>
</dbReference>
<dbReference type="AlphaFoldDB" id="A0A1J0ACZ4"/>
<protein>
    <recommendedName>
        <fullName evidence="3">DUF4359 domain-containing protein</fullName>
    </recommendedName>
</protein>
<dbReference type="Pfam" id="PF14271">
    <property type="entry name" value="DUF4359"/>
    <property type="match status" value="1"/>
</dbReference>
<dbReference type="InterPro" id="IPR025578">
    <property type="entry name" value="DUF4359"/>
</dbReference>
<dbReference type="KEGG" id="glt:GlitD10_1483"/>
<gene>
    <name evidence="1" type="ORF">GlitD10_1483</name>
</gene>
<dbReference type="EMBL" id="CP017675">
    <property type="protein sequence ID" value="APB33805.1"/>
    <property type="molecule type" value="Genomic_DNA"/>
</dbReference>
<evidence type="ECO:0000313" key="2">
    <source>
        <dbReference type="Proteomes" id="UP000180235"/>
    </source>
</evidence>
<proteinExistence type="predicted"/>
<reference evidence="1 2" key="1">
    <citation type="submission" date="2016-10" db="EMBL/GenBank/DDBJ databases">
        <title>Description of Gloeomargarita lithophora gen. nov., sp. nov., a thylakoid-bearing basal-branching cyanobacterium with intracellular carbonates, and proposal for Gloeomargaritales ord. nov.</title>
        <authorList>
            <person name="Moreira D."/>
            <person name="Tavera R."/>
            <person name="Benzerara K."/>
            <person name="Skouri-Panet F."/>
            <person name="Couradeau E."/>
            <person name="Gerard E."/>
            <person name="Loussert C."/>
            <person name="Novelo E."/>
            <person name="Zivanovic Y."/>
            <person name="Lopez-Garcia P."/>
        </authorList>
    </citation>
    <scope>NUCLEOTIDE SEQUENCE [LARGE SCALE GENOMIC DNA]</scope>
    <source>
        <strain evidence="1 2">D10</strain>
    </source>
</reference>
<keyword evidence="2" id="KW-1185">Reference proteome</keyword>
<evidence type="ECO:0008006" key="3">
    <source>
        <dbReference type="Google" id="ProtNLM"/>
    </source>
</evidence>
<name>A0A1J0ACZ4_9CYAN</name>